<evidence type="ECO:0000313" key="2">
    <source>
        <dbReference type="Proteomes" id="UP001634393"/>
    </source>
</evidence>
<keyword evidence="2" id="KW-1185">Reference proteome</keyword>
<evidence type="ECO:0000313" key="1">
    <source>
        <dbReference type="EMBL" id="KAL3843777.1"/>
    </source>
</evidence>
<gene>
    <name evidence="1" type="ORF">ACJIZ3_001180</name>
</gene>
<reference evidence="1 2" key="1">
    <citation type="submission" date="2024-12" db="EMBL/GenBank/DDBJ databases">
        <title>The unique morphological basis and parallel evolutionary history of personate flowers in Penstemon.</title>
        <authorList>
            <person name="Depatie T.H."/>
            <person name="Wessinger C.A."/>
        </authorList>
    </citation>
    <scope>NUCLEOTIDE SEQUENCE [LARGE SCALE GENOMIC DNA]</scope>
    <source>
        <strain evidence="1">WTNN_2</strain>
        <tissue evidence="1">Leaf</tissue>
    </source>
</reference>
<accession>A0ABD3U3Y9</accession>
<sequence>MASRNSSSSLKLQALVTILYRCRVMSGGSWRGYHYQSLRHNVPPPYNKLGCSVSVDQGLSCSSRAYSQSKLGMEKDHKEQAQPELAPTKFGFFNWAKWLLGSVLSLLLPFWKSNRDNLLILEGKAEMVVKDVKEVAEVIEKVATTTDEVLKEVENQLPDNCKLKEAAQVMEHISTVAAQDARLLENIIHKVGEVKQDLEELETIVEPNVEKIIQKEHPQVKSRNHTL</sequence>
<dbReference type="Proteomes" id="UP001634393">
    <property type="component" value="Unassembled WGS sequence"/>
</dbReference>
<name>A0ABD3U3Y9_9LAMI</name>
<protein>
    <submittedName>
        <fullName evidence="1">Uncharacterized protein</fullName>
    </submittedName>
</protein>
<comment type="caution">
    <text evidence="1">The sequence shown here is derived from an EMBL/GenBank/DDBJ whole genome shotgun (WGS) entry which is preliminary data.</text>
</comment>
<dbReference type="AlphaFoldDB" id="A0ABD3U3Y9"/>
<proteinExistence type="predicted"/>
<organism evidence="1 2">
    <name type="scientific">Penstemon smallii</name>
    <dbReference type="NCBI Taxonomy" id="265156"/>
    <lineage>
        <taxon>Eukaryota</taxon>
        <taxon>Viridiplantae</taxon>
        <taxon>Streptophyta</taxon>
        <taxon>Embryophyta</taxon>
        <taxon>Tracheophyta</taxon>
        <taxon>Spermatophyta</taxon>
        <taxon>Magnoliopsida</taxon>
        <taxon>eudicotyledons</taxon>
        <taxon>Gunneridae</taxon>
        <taxon>Pentapetalae</taxon>
        <taxon>asterids</taxon>
        <taxon>lamiids</taxon>
        <taxon>Lamiales</taxon>
        <taxon>Plantaginaceae</taxon>
        <taxon>Cheloneae</taxon>
        <taxon>Penstemon</taxon>
    </lineage>
</organism>
<dbReference type="PANTHER" id="PTHR33735:SF10">
    <property type="entry name" value="EXPRESSED PROTEIN"/>
    <property type="match status" value="1"/>
</dbReference>
<dbReference type="EMBL" id="JBJXBP010000002">
    <property type="protein sequence ID" value="KAL3843777.1"/>
    <property type="molecule type" value="Genomic_DNA"/>
</dbReference>
<dbReference type="PANTHER" id="PTHR33735">
    <property type="entry name" value="EXPRESSED PROTEIN"/>
    <property type="match status" value="1"/>
</dbReference>